<comment type="catalytic activity">
    <reaction evidence="11">
        <text>[Wnt protein]-L-serine + (9Z)-hexadecenoyl-CoA = [Wnt protein]-O-(9Z)-hexadecenoyl-L-serine + CoA</text>
        <dbReference type="Rhea" id="RHEA:45336"/>
        <dbReference type="Rhea" id="RHEA-COMP:11170"/>
        <dbReference type="Rhea" id="RHEA-COMP:11171"/>
        <dbReference type="ChEBI" id="CHEBI:29999"/>
        <dbReference type="ChEBI" id="CHEBI:57287"/>
        <dbReference type="ChEBI" id="CHEBI:61540"/>
        <dbReference type="ChEBI" id="CHEBI:85189"/>
        <dbReference type="EC" id="2.3.1.250"/>
    </reaction>
</comment>
<feature type="transmembrane region" description="Helical" evidence="12">
    <location>
        <begin position="121"/>
        <end position="140"/>
    </location>
</feature>
<feature type="transmembrane region" description="Helical" evidence="12">
    <location>
        <begin position="479"/>
        <end position="503"/>
    </location>
</feature>
<comment type="subcellular location">
    <subcellularLocation>
        <location evidence="1">Membrane</location>
        <topology evidence="1">Multi-pass membrane protein</topology>
    </subcellularLocation>
</comment>
<evidence type="ECO:0000256" key="4">
    <source>
        <dbReference type="ARBA" id="ARBA00022692"/>
    </source>
</evidence>
<dbReference type="RefSeq" id="XP_030379133.1">
    <property type="nucleotide sequence ID" value="XM_030523273.1"/>
</dbReference>
<evidence type="ECO:0000256" key="3">
    <source>
        <dbReference type="ARBA" id="ARBA00022687"/>
    </source>
</evidence>
<evidence type="ECO:0000256" key="6">
    <source>
        <dbReference type="ARBA" id="ARBA00023136"/>
    </source>
</evidence>
<dbReference type="EC" id="2.3.1.250" evidence="9"/>
<dbReference type="InterPro" id="IPR004299">
    <property type="entry name" value="MBOAT_fam"/>
</dbReference>
<evidence type="ECO:0000256" key="9">
    <source>
        <dbReference type="ARBA" id="ARBA00038867"/>
    </source>
</evidence>
<dbReference type="CTD" id="5447"/>
<dbReference type="GO" id="GO:0061355">
    <property type="term" value="P:Wnt protein secretion"/>
    <property type="evidence" value="ECO:0007669"/>
    <property type="project" value="TreeGrafter"/>
</dbReference>
<dbReference type="AlphaFoldDB" id="A0A6J2TVF3"/>
<evidence type="ECO:0000256" key="1">
    <source>
        <dbReference type="ARBA" id="ARBA00004141"/>
    </source>
</evidence>
<feature type="transmembrane region" description="Helical" evidence="12">
    <location>
        <begin position="523"/>
        <end position="546"/>
    </location>
</feature>
<reference evidence="14" key="1">
    <citation type="submission" date="2025-08" db="UniProtKB">
        <authorList>
            <consortium name="RefSeq"/>
        </authorList>
    </citation>
    <scope>IDENTIFICATION</scope>
    <source>
        <strain evidence="14">11010-0011.00</strain>
        <tissue evidence="14">Whole body</tissue>
    </source>
</reference>
<dbReference type="GO" id="GO:1990698">
    <property type="term" value="F:palmitoleoyltransferase activity"/>
    <property type="evidence" value="ECO:0007669"/>
    <property type="project" value="UniProtKB-EC"/>
</dbReference>
<evidence type="ECO:0000256" key="5">
    <source>
        <dbReference type="ARBA" id="ARBA00022989"/>
    </source>
</evidence>
<dbReference type="GeneID" id="115627555"/>
<feature type="transmembrane region" description="Helical" evidence="12">
    <location>
        <begin position="422"/>
        <end position="439"/>
    </location>
</feature>
<dbReference type="GO" id="GO:0016055">
    <property type="term" value="P:Wnt signaling pathway"/>
    <property type="evidence" value="ECO:0007669"/>
    <property type="project" value="UniProtKB-KW"/>
</dbReference>
<keyword evidence="4 12" id="KW-0812">Transmembrane</keyword>
<dbReference type="PANTHER" id="PTHR13906:SF12">
    <property type="entry name" value="PROTEIN-SERINE O-PALMITOLEOYLTRANSFERASE PORCUPINE"/>
    <property type="match status" value="1"/>
</dbReference>
<evidence type="ECO:0000256" key="11">
    <source>
        <dbReference type="ARBA" id="ARBA00047978"/>
    </source>
</evidence>
<name>A0A6J2TVF3_DROLE</name>
<dbReference type="OrthoDB" id="5968863at2759"/>
<dbReference type="GO" id="GO:0016020">
    <property type="term" value="C:membrane"/>
    <property type="evidence" value="ECO:0007669"/>
    <property type="project" value="UniProtKB-SubCell"/>
</dbReference>
<keyword evidence="2" id="KW-0808">Transferase</keyword>
<gene>
    <name evidence="14" type="primary">LOC115627555</name>
</gene>
<evidence type="ECO:0000256" key="10">
    <source>
        <dbReference type="ARBA" id="ARBA00040371"/>
    </source>
</evidence>
<protein>
    <recommendedName>
        <fullName evidence="10">Protein-serine O-palmitoleoyltransferase porcupine</fullName>
        <ecNumber evidence="9">2.3.1.250</ecNumber>
    </recommendedName>
</protein>
<dbReference type="Proteomes" id="UP000504634">
    <property type="component" value="Unplaced"/>
</dbReference>
<evidence type="ECO:0000256" key="8">
    <source>
        <dbReference type="ARBA" id="ARBA00038269"/>
    </source>
</evidence>
<proteinExistence type="inferred from homology"/>
<comment type="similarity">
    <text evidence="8">Belongs to the membrane-bound acyltransferase family. Porcupine subfamily.</text>
</comment>
<evidence type="ECO:0000256" key="2">
    <source>
        <dbReference type="ARBA" id="ARBA00022679"/>
    </source>
</evidence>
<dbReference type="GO" id="GO:0017147">
    <property type="term" value="F:Wnt-protein binding"/>
    <property type="evidence" value="ECO:0007669"/>
    <property type="project" value="TreeGrafter"/>
</dbReference>
<evidence type="ECO:0000256" key="7">
    <source>
        <dbReference type="ARBA" id="ARBA00023315"/>
    </source>
</evidence>
<keyword evidence="5 12" id="KW-1133">Transmembrane helix</keyword>
<keyword evidence="7" id="KW-0012">Acyltransferase</keyword>
<keyword evidence="13" id="KW-1185">Reference proteome</keyword>
<feature type="transmembrane region" description="Helical" evidence="12">
    <location>
        <begin position="397"/>
        <end position="416"/>
    </location>
</feature>
<dbReference type="GO" id="GO:0030258">
    <property type="term" value="P:lipid modification"/>
    <property type="evidence" value="ECO:0007669"/>
    <property type="project" value="TreeGrafter"/>
</dbReference>
<feature type="transmembrane region" description="Helical" evidence="12">
    <location>
        <begin position="82"/>
        <end position="100"/>
    </location>
</feature>
<dbReference type="Pfam" id="PF03062">
    <property type="entry name" value="MBOAT"/>
    <property type="match status" value="1"/>
</dbReference>
<accession>A0A6J2TVF3</accession>
<evidence type="ECO:0000256" key="12">
    <source>
        <dbReference type="SAM" id="Phobius"/>
    </source>
</evidence>
<evidence type="ECO:0000313" key="13">
    <source>
        <dbReference type="Proteomes" id="UP000504634"/>
    </source>
</evidence>
<evidence type="ECO:0000313" key="14">
    <source>
        <dbReference type="RefSeq" id="XP_030379133.1"/>
    </source>
</evidence>
<sequence length="547" mass="62893">MDYHYFDEPDYIDIAASEDEEADEDEPESYIHPRVMYGRDQNPHEHLDQLHNEGSRVSAIDPVVERLRDTFEFCVLPSWHQILYYLAPLLLCCLACRLLSTLYAYHRFPEADRPRVRPNTMAVAPLHLISALSGLVMLYVTLGQRLWVLVLLSSLSYGLLQLVRLGSGQRGALAIALITIGSQFSYELLWHQPAAWTQLRGLQMVANMKVISLAFDMAEMGAVKQLMPSILAYLGYIFNPATCMLGPWISYTAYLQCLGTNTLARWRSQLFRALLHVIFCVLALAMSNCICPTLNEFDSHYMLATPNLWQVWMTWVGALGVRSSHYFVSYLSQAMLITAGQSLEMDRVTVPGRDRQQVCDAWTIEWPYSLSVLVRKWNIPMHEWLKRYIYGRMRGRAQQHTIVAVFCTYLVSSLLHGMDLRIYLVLLSLATFANGEVMLRRHLATLTRACIMANPCMGKDRCRYTHCPSKRGWGHWSSWLVMFVNLMFRLLAMFHLAYLGVVLLNDSLTDSLEMEDGEMPFLWHWWSSGYLSHYIGLGTFVLYLFIS</sequence>
<keyword evidence="6 12" id="KW-0472">Membrane</keyword>
<feature type="transmembrane region" description="Helical" evidence="12">
    <location>
        <begin position="270"/>
        <end position="291"/>
    </location>
</feature>
<feature type="transmembrane region" description="Helical" evidence="12">
    <location>
        <begin position="230"/>
        <end position="250"/>
    </location>
</feature>
<organism evidence="13 14">
    <name type="scientific">Drosophila lebanonensis</name>
    <name type="common">Fruit fly</name>
    <name type="synonym">Scaptodrosophila lebanonensis</name>
    <dbReference type="NCBI Taxonomy" id="7225"/>
    <lineage>
        <taxon>Eukaryota</taxon>
        <taxon>Metazoa</taxon>
        <taxon>Ecdysozoa</taxon>
        <taxon>Arthropoda</taxon>
        <taxon>Hexapoda</taxon>
        <taxon>Insecta</taxon>
        <taxon>Pterygota</taxon>
        <taxon>Neoptera</taxon>
        <taxon>Endopterygota</taxon>
        <taxon>Diptera</taxon>
        <taxon>Brachycera</taxon>
        <taxon>Muscomorpha</taxon>
        <taxon>Ephydroidea</taxon>
        <taxon>Drosophilidae</taxon>
        <taxon>Scaptodrosophila</taxon>
    </lineage>
</organism>
<keyword evidence="3" id="KW-0879">Wnt signaling pathway</keyword>
<dbReference type="PANTHER" id="PTHR13906">
    <property type="entry name" value="PORCUPINE"/>
    <property type="match status" value="1"/>
</dbReference>
<dbReference type="GO" id="GO:0005783">
    <property type="term" value="C:endoplasmic reticulum"/>
    <property type="evidence" value="ECO:0007669"/>
    <property type="project" value="TreeGrafter"/>
</dbReference>
<dbReference type="InterPro" id="IPR049941">
    <property type="entry name" value="LPLAT_7/PORCN-like"/>
</dbReference>